<dbReference type="PROSITE" id="PS01232">
    <property type="entry name" value="PNP_UDP_1"/>
    <property type="match status" value="1"/>
</dbReference>
<dbReference type="PANTHER" id="PTHR43691:SF11">
    <property type="entry name" value="FI09636P-RELATED"/>
    <property type="match status" value="1"/>
</dbReference>
<accession>A0A9D1KFN0</accession>
<evidence type="ECO:0000256" key="1">
    <source>
        <dbReference type="ARBA" id="ARBA00010456"/>
    </source>
</evidence>
<dbReference type="SUPFAM" id="SSF53167">
    <property type="entry name" value="Purine and uridine phosphorylases"/>
    <property type="match status" value="1"/>
</dbReference>
<dbReference type="EMBL" id="DVKS01000015">
    <property type="protein sequence ID" value="HIT40632.1"/>
    <property type="molecule type" value="Genomic_DNA"/>
</dbReference>
<dbReference type="InterPro" id="IPR018016">
    <property type="entry name" value="Nucleoside_phosphorylase_CS"/>
</dbReference>
<dbReference type="InterPro" id="IPR035994">
    <property type="entry name" value="Nucleoside_phosphorylase_sf"/>
</dbReference>
<evidence type="ECO:0000256" key="6">
    <source>
        <dbReference type="ARBA" id="ARBA00048447"/>
    </source>
</evidence>
<name>A0A9D1KFN0_9FIRM</name>
<dbReference type="Gene3D" id="3.40.50.1580">
    <property type="entry name" value="Nucleoside phosphorylase domain"/>
    <property type="match status" value="1"/>
</dbReference>
<dbReference type="AlphaFoldDB" id="A0A9D1KFN0"/>
<evidence type="ECO:0000313" key="8">
    <source>
        <dbReference type="EMBL" id="HIT40632.1"/>
    </source>
</evidence>
<keyword evidence="5" id="KW-0808">Transferase</keyword>
<dbReference type="Proteomes" id="UP000886860">
    <property type="component" value="Unassembled WGS sequence"/>
</dbReference>
<reference evidence="8" key="1">
    <citation type="submission" date="2020-10" db="EMBL/GenBank/DDBJ databases">
        <authorList>
            <person name="Gilroy R."/>
        </authorList>
    </citation>
    <scope>NUCLEOTIDE SEQUENCE</scope>
    <source>
        <strain evidence="8">CHK123-3438</strain>
    </source>
</reference>
<dbReference type="InterPro" id="IPR000845">
    <property type="entry name" value="Nucleoside_phosphorylase_d"/>
</dbReference>
<proteinExistence type="inferred from homology"/>
<dbReference type="EC" id="2.4.2.3" evidence="2"/>
<dbReference type="PANTHER" id="PTHR43691">
    <property type="entry name" value="URIDINE PHOSPHORYLASE"/>
    <property type="match status" value="1"/>
</dbReference>
<dbReference type="CDD" id="cd17767">
    <property type="entry name" value="UP_EcUdp-like"/>
    <property type="match status" value="1"/>
</dbReference>
<comment type="similarity">
    <text evidence="1">Belongs to the PNP/UDP phosphorylase family.</text>
</comment>
<evidence type="ECO:0000256" key="2">
    <source>
        <dbReference type="ARBA" id="ARBA00011888"/>
    </source>
</evidence>
<evidence type="ECO:0000259" key="7">
    <source>
        <dbReference type="Pfam" id="PF01048"/>
    </source>
</evidence>
<sequence length="245" mass="26237">MPHIQLPEDLGIEYAVLPGDPARVDRVAACLEQAEFLVFNREYKSVKGLYHGIPVLVMSTGMGGPSTAIAVEELHRIGVKAAVRIGSCGALLPDIHLGDLVFAKGAVRDEGTSLGYAPLSYPAVPDFGLLMALQSSARELGIPWHMGIVRSHDCLYRDENPEIYENWAKKGVAASDMETAALFVVGGIRGMRTASVLNVVSCRGGDVSRDIGQYASGMNITAGGEEREILTALGALKKINDERKC</sequence>
<dbReference type="GO" id="GO:0009164">
    <property type="term" value="P:nucleoside catabolic process"/>
    <property type="evidence" value="ECO:0007669"/>
    <property type="project" value="UniProtKB-ARBA"/>
</dbReference>
<comment type="catalytic activity">
    <reaction evidence="6">
        <text>uridine + phosphate = alpha-D-ribose 1-phosphate + uracil</text>
        <dbReference type="Rhea" id="RHEA:24388"/>
        <dbReference type="ChEBI" id="CHEBI:16704"/>
        <dbReference type="ChEBI" id="CHEBI:17568"/>
        <dbReference type="ChEBI" id="CHEBI:43474"/>
        <dbReference type="ChEBI" id="CHEBI:57720"/>
        <dbReference type="EC" id="2.4.2.3"/>
    </reaction>
</comment>
<evidence type="ECO:0000313" key="9">
    <source>
        <dbReference type="Proteomes" id="UP000886860"/>
    </source>
</evidence>
<organism evidence="8 9">
    <name type="scientific">Candidatus Caccovicinus merdipullorum</name>
    <dbReference type="NCBI Taxonomy" id="2840724"/>
    <lineage>
        <taxon>Bacteria</taxon>
        <taxon>Bacillati</taxon>
        <taxon>Bacillota</taxon>
        <taxon>Clostridia</taxon>
        <taxon>Eubacteriales</taxon>
        <taxon>Candidatus Caccovicinus</taxon>
    </lineage>
</organism>
<gene>
    <name evidence="8" type="ORF">IAB60_00780</name>
</gene>
<reference evidence="8" key="2">
    <citation type="journal article" date="2021" name="PeerJ">
        <title>Extensive microbial diversity within the chicken gut microbiome revealed by metagenomics and culture.</title>
        <authorList>
            <person name="Gilroy R."/>
            <person name="Ravi A."/>
            <person name="Getino M."/>
            <person name="Pursley I."/>
            <person name="Horton D.L."/>
            <person name="Alikhan N.F."/>
            <person name="Baker D."/>
            <person name="Gharbi K."/>
            <person name="Hall N."/>
            <person name="Watson M."/>
            <person name="Adriaenssens E.M."/>
            <person name="Foster-Nyarko E."/>
            <person name="Jarju S."/>
            <person name="Secka A."/>
            <person name="Antonio M."/>
            <person name="Oren A."/>
            <person name="Chaudhuri R.R."/>
            <person name="La Ragione R."/>
            <person name="Hildebrand F."/>
            <person name="Pallen M.J."/>
        </authorList>
    </citation>
    <scope>NUCLEOTIDE SEQUENCE</scope>
    <source>
        <strain evidence="8">CHK123-3438</strain>
    </source>
</reference>
<evidence type="ECO:0000256" key="3">
    <source>
        <dbReference type="ARBA" id="ARBA00021980"/>
    </source>
</evidence>
<dbReference type="GO" id="GO:0004850">
    <property type="term" value="F:uridine phosphorylase activity"/>
    <property type="evidence" value="ECO:0007669"/>
    <property type="project" value="UniProtKB-EC"/>
</dbReference>
<feature type="domain" description="Nucleoside phosphorylase" evidence="7">
    <location>
        <begin position="14"/>
        <end position="199"/>
    </location>
</feature>
<protein>
    <recommendedName>
        <fullName evidence="3">Uridine phosphorylase</fullName>
        <ecNumber evidence="2">2.4.2.3</ecNumber>
    </recommendedName>
</protein>
<keyword evidence="4" id="KW-0328">Glycosyltransferase</keyword>
<comment type="caution">
    <text evidence="8">The sequence shown here is derived from an EMBL/GenBank/DDBJ whole genome shotgun (WGS) entry which is preliminary data.</text>
</comment>
<dbReference type="Pfam" id="PF01048">
    <property type="entry name" value="PNP_UDP_1"/>
    <property type="match status" value="1"/>
</dbReference>
<dbReference type="GO" id="GO:0005829">
    <property type="term" value="C:cytosol"/>
    <property type="evidence" value="ECO:0007669"/>
    <property type="project" value="TreeGrafter"/>
</dbReference>
<evidence type="ECO:0000256" key="5">
    <source>
        <dbReference type="ARBA" id="ARBA00022679"/>
    </source>
</evidence>
<evidence type="ECO:0000256" key="4">
    <source>
        <dbReference type="ARBA" id="ARBA00022676"/>
    </source>
</evidence>